<comment type="caution">
    <text evidence="1">The sequence shown here is derived from an EMBL/GenBank/DDBJ whole genome shotgun (WGS) entry which is preliminary data.</text>
</comment>
<organism evidence="1 2">
    <name type="scientific">Rubritalea tangerina</name>
    <dbReference type="NCBI Taxonomy" id="430798"/>
    <lineage>
        <taxon>Bacteria</taxon>
        <taxon>Pseudomonadati</taxon>
        <taxon>Verrucomicrobiota</taxon>
        <taxon>Verrucomicrobiia</taxon>
        <taxon>Verrucomicrobiales</taxon>
        <taxon>Rubritaleaceae</taxon>
        <taxon>Rubritalea</taxon>
    </lineage>
</organism>
<keyword evidence="2" id="KW-1185">Reference proteome</keyword>
<name>A0ABW4ZF48_9BACT</name>
<protein>
    <submittedName>
        <fullName evidence="1">Uncharacterized protein</fullName>
    </submittedName>
</protein>
<dbReference type="RefSeq" id="WP_377088003.1">
    <property type="nucleotide sequence ID" value="NZ_JBHSJL010000014.1"/>
</dbReference>
<dbReference type="EMBL" id="JBHUJB010000083">
    <property type="protein sequence ID" value="MFD2160509.1"/>
    <property type="molecule type" value="Genomic_DNA"/>
</dbReference>
<sequence length="132" mass="14719">MKPCLILFLLSQALLAENTHFGKTYDTYLGKEPTPHIKKCVALKLKQVSIDSKDVAHALMQLTETMRTQYQSNHGLSFVMPGNHPQYHTPIKLHLTNTSLMAAVDAICKKAKIQWNFSSGKLTITPPSSPTK</sequence>
<dbReference type="Proteomes" id="UP001597389">
    <property type="component" value="Unassembled WGS sequence"/>
</dbReference>
<accession>A0ABW4ZF48</accession>
<evidence type="ECO:0000313" key="1">
    <source>
        <dbReference type="EMBL" id="MFD2160509.1"/>
    </source>
</evidence>
<reference evidence="2" key="1">
    <citation type="journal article" date="2019" name="Int. J. Syst. Evol. Microbiol.">
        <title>The Global Catalogue of Microorganisms (GCM) 10K type strain sequencing project: providing services to taxonomists for standard genome sequencing and annotation.</title>
        <authorList>
            <consortium name="The Broad Institute Genomics Platform"/>
            <consortium name="The Broad Institute Genome Sequencing Center for Infectious Disease"/>
            <person name="Wu L."/>
            <person name="Ma J."/>
        </authorList>
    </citation>
    <scope>NUCLEOTIDE SEQUENCE [LARGE SCALE GENOMIC DNA]</scope>
    <source>
        <strain evidence="2">CCUG 57942</strain>
    </source>
</reference>
<evidence type="ECO:0000313" key="2">
    <source>
        <dbReference type="Proteomes" id="UP001597389"/>
    </source>
</evidence>
<proteinExistence type="predicted"/>
<gene>
    <name evidence="1" type="ORF">ACFSW8_16510</name>
</gene>